<evidence type="ECO:0000259" key="4">
    <source>
        <dbReference type="PROSITE" id="PS50995"/>
    </source>
</evidence>
<gene>
    <name evidence="5" type="ORF">HNQ50_000261</name>
</gene>
<keyword evidence="2 5" id="KW-0238">DNA-binding</keyword>
<comment type="caution">
    <text evidence="5">The sequence shown here is derived from an EMBL/GenBank/DDBJ whole genome shotgun (WGS) entry which is preliminary data.</text>
</comment>
<dbReference type="GO" id="GO:0003677">
    <property type="term" value="F:DNA binding"/>
    <property type="evidence" value="ECO:0007669"/>
    <property type="project" value="UniProtKB-KW"/>
</dbReference>
<organism evidence="5 6">
    <name type="scientific">Silvimonas terrae</name>
    <dbReference type="NCBI Taxonomy" id="300266"/>
    <lineage>
        <taxon>Bacteria</taxon>
        <taxon>Pseudomonadati</taxon>
        <taxon>Pseudomonadota</taxon>
        <taxon>Betaproteobacteria</taxon>
        <taxon>Neisseriales</taxon>
        <taxon>Chitinibacteraceae</taxon>
        <taxon>Silvimonas</taxon>
    </lineage>
</organism>
<dbReference type="RefSeq" id="WP_184096763.1">
    <property type="nucleotide sequence ID" value="NZ_JACHHN010000001.1"/>
</dbReference>
<feature type="domain" description="HTH marR-type" evidence="4">
    <location>
        <begin position="8"/>
        <end position="142"/>
    </location>
</feature>
<keyword evidence="6" id="KW-1185">Reference proteome</keyword>
<evidence type="ECO:0000256" key="1">
    <source>
        <dbReference type="ARBA" id="ARBA00023015"/>
    </source>
</evidence>
<dbReference type="InterPro" id="IPR036388">
    <property type="entry name" value="WH-like_DNA-bd_sf"/>
</dbReference>
<dbReference type="PANTHER" id="PTHR42756">
    <property type="entry name" value="TRANSCRIPTIONAL REGULATOR, MARR"/>
    <property type="match status" value="1"/>
</dbReference>
<dbReference type="InterPro" id="IPR036390">
    <property type="entry name" value="WH_DNA-bd_sf"/>
</dbReference>
<keyword evidence="1" id="KW-0805">Transcription regulation</keyword>
<evidence type="ECO:0000256" key="2">
    <source>
        <dbReference type="ARBA" id="ARBA00023125"/>
    </source>
</evidence>
<dbReference type="PROSITE" id="PS01117">
    <property type="entry name" value="HTH_MARR_1"/>
    <property type="match status" value="1"/>
</dbReference>
<dbReference type="InterPro" id="IPR000835">
    <property type="entry name" value="HTH_MarR-typ"/>
</dbReference>
<name>A0A840RB72_9NEIS</name>
<dbReference type="Pfam" id="PF01047">
    <property type="entry name" value="MarR"/>
    <property type="match status" value="1"/>
</dbReference>
<dbReference type="EMBL" id="JACHHN010000001">
    <property type="protein sequence ID" value="MBB5189551.1"/>
    <property type="molecule type" value="Genomic_DNA"/>
</dbReference>
<proteinExistence type="predicted"/>
<sequence length="148" mass="16616">MSSIQAPEENLGVLVRQVRDGLFHLFERKLASSGLELNLSQYLVLKRLAYHGAQTATELARAIDHDAGAMTRLLDKLEEKGYLRRQPHQEDRRALQITLTEAGLALWTTMRSCGDDSMGQALVDLSAEEQETLISLLKRVRNSLENAQ</sequence>
<dbReference type="SMART" id="SM00347">
    <property type="entry name" value="HTH_MARR"/>
    <property type="match status" value="1"/>
</dbReference>
<dbReference type="PRINTS" id="PR00598">
    <property type="entry name" value="HTHMARR"/>
</dbReference>
<dbReference type="InterPro" id="IPR023187">
    <property type="entry name" value="Tscrpt_reg_MarR-type_CS"/>
</dbReference>
<dbReference type="AlphaFoldDB" id="A0A840RB72"/>
<dbReference type="Gene3D" id="1.10.10.10">
    <property type="entry name" value="Winged helix-like DNA-binding domain superfamily/Winged helix DNA-binding domain"/>
    <property type="match status" value="1"/>
</dbReference>
<dbReference type="GO" id="GO:0003700">
    <property type="term" value="F:DNA-binding transcription factor activity"/>
    <property type="evidence" value="ECO:0007669"/>
    <property type="project" value="InterPro"/>
</dbReference>
<dbReference type="PANTHER" id="PTHR42756:SF1">
    <property type="entry name" value="TRANSCRIPTIONAL REPRESSOR OF EMRAB OPERON"/>
    <property type="match status" value="1"/>
</dbReference>
<dbReference type="SUPFAM" id="SSF46785">
    <property type="entry name" value="Winged helix' DNA-binding domain"/>
    <property type="match status" value="1"/>
</dbReference>
<accession>A0A840RB72</accession>
<protein>
    <submittedName>
        <fullName evidence="5">DNA-binding MarR family transcriptional regulator</fullName>
    </submittedName>
</protein>
<keyword evidence="3" id="KW-0804">Transcription</keyword>
<evidence type="ECO:0000313" key="5">
    <source>
        <dbReference type="EMBL" id="MBB5189551.1"/>
    </source>
</evidence>
<evidence type="ECO:0000256" key="3">
    <source>
        <dbReference type="ARBA" id="ARBA00023163"/>
    </source>
</evidence>
<evidence type="ECO:0000313" key="6">
    <source>
        <dbReference type="Proteomes" id="UP000543030"/>
    </source>
</evidence>
<reference evidence="5 6" key="1">
    <citation type="submission" date="2020-08" db="EMBL/GenBank/DDBJ databases">
        <title>Genomic Encyclopedia of Type Strains, Phase IV (KMG-IV): sequencing the most valuable type-strain genomes for metagenomic binning, comparative biology and taxonomic classification.</title>
        <authorList>
            <person name="Goeker M."/>
        </authorList>
    </citation>
    <scope>NUCLEOTIDE SEQUENCE [LARGE SCALE GENOMIC DNA]</scope>
    <source>
        <strain evidence="5 6">DSM 18233</strain>
    </source>
</reference>
<dbReference type="Proteomes" id="UP000543030">
    <property type="component" value="Unassembled WGS sequence"/>
</dbReference>
<dbReference type="PROSITE" id="PS50995">
    <property type="entry name" value="HTH_MARR_2"/>
    <property type="match status" value="1"/>
</dbReference>